<organism evidence="5 6">
    <name type="scientific">Komagataeibacter melaceti</name>
    <dbReference type="NCBI Taxonomy" id="2766577"/>
    <lineage>
        <taxon>Bacteria</taxon>
        <taxon>Pseudomonadati</taxon>
        <taxon>Pseudomonadota</taxon>
        <taxon>Alphaproteobacteria</taxon>
        <taxon>Acetobacterales</taxon>
        <taxon>Acetobacteraceae</taxon>
        <taxon>Komagataeibacter</taxon>
    </lineage>
</organism>
<dbReference type="InterPro" id="IPR011990">
    <property type="entry name" value="TPR-like_helical_dom_sf"/>
</dbReference>
<dbReference type="Pfam" id="PF00515">
    <property type="entry name" value="TPR_1"/>
    <property type="match status" value="1"/>
</dbReference>
<evidence type="ECO:0000256" key="2">
    <source>
        <dbReference type="ARBA" id="ARBA00022803"/>
    </source>
</evidence>
<evidence type="ECO:0000256" key="3">
    <source>
        <dbReference type="PROSITE-ProRule" id="PRU00339"/>
    </source>
</evidence>
<name>A0A371Z4V6_9PROT</name>
<dbReference type="Gene3D" id="3.40.50.2000">
    <property type="entry name" value="Glycogen Phosphorylase B"/>
    <property type="match status" value="1"/>
</dbReference>
<dbReference type="Proteomes" id="UP000262371">
    <property type="component" value="Unassembled WGS sequence"/>
</dbReference>
<reference evidence="5 6" key="1">
    <citation type="submission" date="2018-08" db="EMBL/GenBank/DDBJ databases">
        <title>Komagataeibacter sp. AV 382.</title>
        <authorList>
            <person name="Skraban J."/>
            <person name="Trcek J."/>
        </authorList>
    </citation>
    <scope>NUCLEOTIDE SEQUENCE [LARGE SCALE GENOMIC DNA]</scope>
    <source>
        <strain evidence="5 6">AV 382</strain>
    </source>
</reference>
<dbReference type="AlphaFoldDB" id="A0A371Z4V6"/>
<dbReference type="PROSITE" id="PS50293">
    <property type="entry name" value="TPR_REGION"/>
    <property type="match status" value="1"/>
</dbReference>
<evidence type="ECO:0000313" key="5">
    <source>
        <dbReference type="EMBL" id="RFD21524.1"/>
    </source>
</evidence>
<dbReference type="SMART" id="SM00028">
    <property type="entry name" value="TPR"/>
    <property type="match status" value="4"/>
</dbReference>
<dbReference type="PANTHER" id="PTHR45586">
    <property type="entry name" value="TPR REPEAT-CONTAINING PROTEIN PA4667"/>
    <property type="match status" value="1"/>
</dbReference>
<dbReference type="OrthoDB" id="9778733at2"/>
<dbReference type="InterPro" id="IPR051012">
    <property type="entry name" value="CellSynth/LPSAsmb/PSIAsmb"/>
</dbReference>
<feature type="repeat" description="TPR" evidence="3">
    <location>
        <begin position="84"/>
        <end position="117"/>
    </location>
</feature>
<dbReference type="SUPFAM" id="SSF53756">
    <property type="entry name" value="UDP-Glycosyltransferase/glycogen phosphorylase"/>
    <property type="match status" value="1"/>
</dbReference>
<dbReference type="SUPFAM" id="SSF48452">
    <property type="entry name" value="TPR-like"/>
    <property type="match status" value="1"/>
</dbReference>
<evidence type="ECO:0000313" key="6">
    <source>
        <dbReference type="Proteomes" id="UP000262371"/>
    </source>
</evidence>
<dbReference type="Gene3D" id="1.25.40.10">
    <property type="entry name" value="Tetratricopeptide repeat domain"/>
    <property type="match status" value="1"/>
</dbReference>
<feature type="region of interest" description="Disordered" evidence="4">
    <location>
        <begin position="1"/>
        <end position="23"/>
    </location>
</feature>
<dbReference type="PROSITE" id="PS50005">
    <property type="entry name" value="TPR"/>
    <property type="match status" value="2"/>
</dbReference>
<evidence type="ECO:0000256" key="4">
    <source>
        <dbReference type="SAM" id="MobiDB-lite"/>
    </source>
</evidence>
<keyword evidence="2 3" id="KW-0802">TPR repeat</keyword>
<sequence>MAHAALPPTSPPARDHAQPAGSGEALQLAGRLEEAAEAYRAALAHTPDDARTLSNYAGVMTALGHFEQAYELVSRALVLDPTLTDGWCNLGNALLQLQRYDDAIAAYRKCLERNPEHALAISNMGVALDRRGEHELAWKFHAAASRLTPENEQTRTNYALSLLAAGDYLNGFREYEWRWTTHSSNAYGMDVPQWKGENFEGRTLLIHTEGGFGDMIQFARFIPQAAARGGRTIVRVRRPLLALLGRSFPEQTFITEDDPIPPHDLQCPVLSLPFALGTTVATIPGAAGYLVPDPEKVAWWRERVAADQPVAKGGRRPLRIGLVWAGAPHPEVRAAEQANRRRSTTLDTFAPLGRVVSGSVFYSLQVGPDGVQARTPPAGMKLIDHTDLLHDFSDTAALICALDLVVAVDTSTAHVAAGLGRPVWMLSRYDQCWRWITGRTDSPWYDSLRIYRQDRPLDWSGPIRRIRAALKVFARAQRAGGA</sequence>
<accession>A0A371Z4V6</accession>
<gene>
    <name evidence="5" type="ORF">DY926_00395</name>
</gene>
<dbReference type="RefSeq" id="WP_116701565.1">
    <property type="nucleotide sequence ID" value="NZ_QUWV01000002.1"/>
</dbReference>
<proteinExistence type="predicted"/>
<feature type="repeat" description="TPR" evidence="3">
    <location>
        <begin position="50"/>
        <end position="83"/>
    </location>
</feature>
<evidence type="ECO:0000256" key="1">
    <source>
        <dbReference type="ARBA" id="ARBA00022737"/>
    </source>
</evidence>
<keyword evidence="1" id="KW-0677">Repeat</keyword>
<keyword evidence="6" id="KW-1185">Reference proteome</keyword>
<dbReference type="EMBL" id="QUWV01000002">
    <property type="protein sequence ID" value="RFD21524.1"/>
    <property type="molecule type" value="Genomic_DNA"/>
</dbReference>
<protein>
    <submittedName>
        <fullName evidence="5">Tetratricopeptide repeat protein</fullName>
    </submittedName>
</protein>
<dbReference type="Pfam" id="PF14559">
    <property type="entry name" value="TPR_19"/>
    <property type="match status" value="1"/>
</dbReference>
<dbReference type="PANTHER" id="PTHR45586:SF1">
    <property type="entry name" value="LIPOPOLYSACCHARIDE ASSEMBLY PROTEIN B"/>
    <property type="match status" value="1"/>
</dbReference>
<dbReference type="InterPro" id="IPR019734">
    <property type="entry name" value="TPR_rpt"/>
</dbReference>
<comment type="caution">
    <text evidence="5">The sequence shown here is derived from an EMBL/GenBank/DDBJ whole genome shotgun (WGS) entry which is preliminary data.</text>
</comment>